<comment type="subcellular location">
    <subcellularLocation>
        <location evidence="6">Cell membrane</location>
        <topology evidence="6">Multi-pass membrane protein</topology>
    </subcellularLocation>
    <subcellularLocation>
        <location evidence="1">Membrane</location>
        <topology evidence="1">Multi-pass membrane protein</topology>
    </subcellularLocation>
</comment>
<name>A0A9E8MN29_9MICO</name>
<evidence type="ECO:0000313" key="8">
    <source>
        <dbReference type="Proteomes" id="UP001164706"/>
    </source>
</evidence>
<evidence type="ECO:0000313" key="7">
    <source>
        <dbReference type="EMBL" id="WAB81992.1"/>
    </source>
</evidence>
<dbReference type="EMBL" id="CP113089">
    <property type="protein sequence ID" value="WAB81992.1"/>
    <property type="molecule type" value="Genomic_DNA"/>
</dbReference>
<comment type="similarity">
    <text evidence="2 6">Belongs to the 4-toluene sulfonate uptake permease (TSUP) (TC 2.A.102) family.</text>
</comment>
<keyword evidence="8" id="KW-1185">Reference proteome</keyword>
<evidence type="ECO:0000256" key="6">
    <source>
        <dbReference type="RuleBase" id="RU363041"/>
    </source>
</evidence>
<organism evidence="7 8">
    <name type="scientific">Microcella daejeonensis</name>
    <dbReference type="NCBI Taxonomy" id="2994971"/>
    <lineage>
        <taxon>Bacteria</taxon>
        <taxon>Bacillati</taxon>
        <taxon>Actinomycetota</taxon>
        <taxon>Actinomycetes</taxon>
        <taxon>Micrococcales</taxon>
        <taxon>Microbacteriaceae</taxon>
        <taxon>Microcella</taxon>
    </lineage>
</organism>
<dbReference type="InterPro" id="IPR051598">
    <property type="entry name" value="TSUP/Inactive_protease-like"/>
</dbReference>
<dbReference type="InterPro" id="IPR002781">
    <property type="entry name" value="TM_pro_TauE-like"/>
</dbReference>
<evidence type="ECO:0000256" key="5">
    <source>
        <dbReference type="ARBA" id="ARBA00023136"/>
    </source>
</evidence>
<dbReference type="Pfam" id="PF01925">
    <property type="entry name" value="TauE"/>
    <property type="match status" value="2"/>
</dbReference>
<keyword evidence="5 6" id="KW-0472">Membrane</keyword>
<proteinExistence type="inferred from homology"/>
<feature type="transmembrane region" description="Helical" evidence="6">
    <location>
        <begin position="97"/>
        <end position="117"/>
    </location>
</feature>
<reference evidence="7" key="1">
    <citation type="submission" date="2022-11" db="EMBL/GenBank/DDBJ databases">
        <title>Description of Microcella daejonensis nov. sp, isolated from riverside soil.</title>
        <authorList>
            <person name="Molina K.M."/>
            <person name="Kim S.B."/>
        </authorList>
    </citation>
    <scope>NUCLEOTIDE SEQUENCE</scope>
    <source>
        <strain evidence="7">MMS21-STM12</strain>
    </source>
</reference>
<evidence type="ECO:0000256" key="1">
    <source>
        <dbReference type="ARBA" id="ARBA00004141"/>
    </source>
</evidence>
<keyword evidence="3 6" id="KW-0812">Transmembrane</keyword>
<accession>A0A9E8MN29</accession>
<feature type="transmembrane region" description="Helical" evidence="6">
    <location>
        <begin position="228"/>
        <end position="247"/>
    </location>
</feature>
<dbReference type="RefSeq" id="WP_267781808.1">
    <property type="nucleotide sequence ID" value="NZ_CP113089.1"/>
</dbReference>
<keyword evidence="4 6" id="KW-1133">Transmembrane helix</keyword>
<feature type="transmembrane region" description="Helical" evidence="6">
    <location>
        <begin position="69"/>
        <end position="90"/>
    </location>
</feature>
<sequence length="270" mass="27222">MILPLLATGLVGGLLSGMFGVGGGIVMVPMLMWWARMDQRRASATSLVAIVPSAVVGAVGYGINGQIDYFAAALIAVGAVVGAPIGAWLLRTLPLGWLRWMFIAGLLIIAVRLILVAPERGGSLELDVLPIIGLVVLGFVMGIASGMFGIGGGVIAVPVLIALFGMGDLVAKGTSLLAMIPTALSGTVANVRAGMVDVRQGLIVGIAAACASLGGVALAFLVPPQVAGVLFGILLLAVVAQLSVRAVRAQRAARASAREDAAADAPSDRG</sequence>
<dbReference type="PANTHER" id="PTHR43701:SF2">
    <property type="entry name" value="MEMBRANE TRANSPORTER PROTEIN YJNA-RELATED"/>
    <property type="match status" value="1"/>
</dbReference>
<dbReference type="PANTHER" id="PTHR43701">
    <property type="entry name" value="MEMBRANE TRANSPORTER PROTEIN MJ0441-RELATED"/>
    <property type="match status" value="1"/>
</dbReference>
<evidence type="ECO:0000256" key="3">
    <source>
        <dbReference type="ARBA" id="ARBA00022692"/>
    </source>
</evidence>
<keyword evidence="6" id="KW-1003">Cell membrane</keyword>
<dbReference type="GO" id="GO:0005886">
    <property type="term" value="C:plasma membrane"/>
    <property type="evidence" value="ECO:0007669"/>
    <property type="project" value="UniProtKB-SubCell"/>
</dbReference>
<feature type="transmembrane region" description="Helical" evidence="6">
    <location>
        <begin position="202"/>
        <end position="222"/>
    </location>
</feature>
<dbReference type="AlphaFoldDB" id="A0A9E8MN29"/>
<dbReference type="KEGG" id="mdb:OVN18_02960"/>
<evidence type="ECO:0000256" key="2">
    <source>
        <dbReference type="ARBA" id="ARBA00009142"/>
    </source>
</evidence>
<protein>
    <recommendedName>
        <fullName evidence="6">Probable membrane transporter protein</fullName>
    </recommendedName>
</protein>
<evidence type="ECO:0000256" key="4">
    <source>
        <dbReference type="ARBA" id="ARBA00022989"/>
    </source>
</evidence>
<dbReference type="Proteomes" id="UP001164706">
    <property type="component" value="Chromosome"/>
</dbReference>
<feature type="transmembrane region" description="Helical" evidence="6">
    <location>
        <begin position="129"/>
        <end position="162"/>
    </location>
</feature>
<feature type="transmembrane region" description="Helical" evidence="6">
    <location>
        <begin position="44"/>
        <end position="63"/>
    </location>
</feature>
<feature type="transmembrane region" description="Helical" evidence="6">
    <location>
        <begin position="6"/>
        <end position="32"/>
    </location>
</feature>
<gene>
    <name evidence="7" type="ORF">OVN18_02960</name>
</gene>